<gene>
    <name evidence="13" type="ORF">L5014_09510</name>
</gene>
<feature type="domain" description="Porin" evidence="12">
    <location>
        <begin position="14"/>
        <end position="332"/>
    </location>
</feature>
<dbReference type="GO" id="GO:0006811">
    <property type="term" value="P:monoatomic ion transport"/>
    <property type="evidence" value="ECO:0007669"/>
    <property type="project" value="UniProtKB-KW"/>
</dbReference>
<dbReference type="Pfam" id="PF13609">
    <property type="entry name" value="Porin_4"/>
    <property type="match status" value="1"/>
</dbReference>
<proteinExistence type="predicted"/>
<dbReference type="GO" id="GO:0046930">
    <property type="term" value="C:pore complex"/>
    <property type="evidence" value="ECO:0007669"/>
    <property type="project" value="UniProtKB-KW"/>
</dbReference>
<dbReference type="PANTHER" id="PTHR34501">
    <property type="entry name" value="PROTEIN YDDL-RELATED"/>
    <property type="match status" value="1"/>
</dbReference>
<evidence type="ECO:0000259" key="12">
    <source>
        <dbReference type="Pfam" id="PF13609"/>
    </source>
</evidence>
<dbReference type="PANTHER" id="PTHR34501:SF9">
    <property type="entry name" value="MAJOR OUTER MEMBRANE PROTEIN P.IA"/>
    <property type="match status" value="1"/>
</dbReference>
<keyword evidence="8" id="KW-0626">Porin</keyword>
<comment type="subunit">
    <text evidence="2">Homotrimer.</text>
</comment>
<keyword evidence="14" id="KW-1185">Reference proteome</keyword>
<dbReference type="GO" id="GO:0015288">
    <property type="term" value="F:porin activity"/>
    <property type="evidence" value="ECO:0007669"/>
    <property type="project" value="UniProtKB-KW"/>
</dbReference>
<dbReference type="EMBL" id="JAKLJA010000005">
    <property type="protein sequence ID" value="MCG5073592.1"/>
    <property type="molecule type" value="Genomic_DNA"/>
</dbReference>
<evidence type="ECO:0000256" key="7">
    <source>
        <dbReference type="ARBA" id="ARBA00023065"/>
    </source>
</evidence>
<keyword evidence="10" id="KW-0998">Cell outer membrane</keyword>
<dbReference type="RefSeq" id="WP_238463371.1">
    <property type="nucleotide sequence ID" value="NZ_JAKLJA010000005.1"/>
</dbReference>
<dbReference type="AlphaFoldDB" id="A0A9X1RQ14"/>
<evidence type="ECO:0000313" key="14">
    <source>
        <dbReference type="Proteomes" id="UP001139308"/>
    </source>
</evidence>
<accession>A0A9X1RQ14</accession>
<dbReference type="InterPro" id="IPR033900">
    <property type="entry name" value="Gram_neg_porin_domain"/>
</dbReference>
<organism evidence="13 14">
    <name type="scientific">Paraburkholderia tagetis</name>
    <dbReference type="NCBI Taxonomy" id="2913261"/>
    <lineage>
        <taxon>Bacteria</taxon>
        <taxon>Pseudomonadati</taxon>
        <taxon>Pseudomonadota</taxon>
        <taxon>Betaproteobacteria</taxon>
        <taxon>Burkholderiales</taxon>
        <taxon>Burkholderiaceae</taxon>
        <taxon>Paraburkholderia</taxon>
    </lineage>
</organism>
<evidence type="ECO:0000256" key="5">
    <source>
        <dbReference type="ARBA" id="ARBA00022692"/>
    </source>
</evidence>
<keyword evidence="6 11" id="KW-0732">Signal</keyword>
<keyword evidence="7" id="KW-0406">Ion transport</keyword>
<evidence type="ECO:0000256" key="4">
    <source>
        <dbReference type="ARBA" id="ARBA00022452"/>
    </source>
</evidence>
<dbReference type="InterPro" id="IPR023614">
    <property type="entry name" value="Porin_dom_sf"/>
</dbReference>
<dbReference type="SUPFAM" id="SSF56935">
    <property type="entry name" value="Porins"/>
    <property type="match status" value="1"/>
</dbReference>
<evidence type="ECO:0000256" key="10">
    <source>
        <dbReference type="ARBA" id="ARBA00023237"/>
    </source>
</evidence>
<dbReference type="Gene3D" id="2.40.160.10">
    <property type="entry name" value="Porin"/>
    <property type="match status" value="1"/>
</dbReference>
<dbReference type="InterPro" id="IPR050298">
    <property type="entry name" value="Gram-neg_bact_OMP"/>
</dbReference>
<keyword evidence="5" id="KW-0812">Transmembrane</keyword>
<dbReference type="Proteomes" id="UP001139308">
    <property type="component" value="Unassembled WGS sequence"/>
</dbReference>
<reference evidence="13" key="1">
    <citation type="submission" date="2022-01" db="EMBL/GenBank/DDBJ databases">
        <title>Genome sequence and assembly of Parabukholderia sp. RG36.</title>
        <authorList>
            <person name="Chhetri G."/>
        </authorList>
    </citation>
    <scope>NUCLEOTIDE SEQUENCE</scope>
    <source>
        <strain evidence="13">RG36</strain>
    </source>
</reference>
<comment type="caution">
    <text evidence="13">The sequence shown here is derived from an EMBL/GenBank/DDBJ whole genome shotgun (WGS) entry which is preliminary data.</text>
</comment>
<feature type="signal peptide" evidence="11">
    <location>
        <begin position="1"/>
        <end position="20"/>
    </location>
</feature>
<keyword evidence="9" id="KW-0472">Membrane</keyword>
<evidence type="ECO:0000256" key="9">
    <source>
        <dbReference type="ARBA" id="ARBA00023136"/>
    </source>
</evidence>
<comment type="subcellular location">
    <subcellularLocation>
        <location evidence="1">Cell outer membrane</location>
        <topology evidence="1">Multi-pass membrane protein</topology>
    </subcellularLocation>
</comment>
<evidence type="ECO:0000256" key="6">
    <source>
        <dbReference type="ARBA" id="ARBA00022729"/>
    </source>
</evidence>
<evidence type="ECO:0000256" key="11">
    <source>
        <dbReference type="SAM" id="SignalP"/>
    </source>
</evidence>
<evidence type="ECO:0000256" key="3">
    <source>
        <dbReference type="ARBA" id="ARBA00022448"/>
    </source>
</evidence>
<feature type="chain" id="PRO_5040959813" evidence="11">
    <location>
        <begin position="21"/>
        <end position="365"/>
    </location>
</feature>
<name>A0A9X1RQ14_9BURK</name>
<evidence type="ECO:0000313" key="13">
    <source>
        <dbReference type="EMBL" id="MCG5073592.1"/>
    </source>
</evidence>
<protein>
    <submittedName>
        <fullName evidence="13">Porin</fullName>
    </submittedName>
</protein>
<keyword evidence="4" id="KW-1134">Transmembrane beta strand</keyword>
<evidence type="ECO:0000256" key="1">
    <source>
        <dbReference type="ARBA" id="ARBA00004571"/>
    </source>
</evidence>
<sequence length="365" mass="38218">MKRSIALLISSGLAVGAAHAQSSVVLFGAVDTSVRYISYSGKGSAVTMGSFGNSPSMIGFLGTEDLGGGLQAVFRLEAAYVPATGQSATGAFGLPFFNRSSWVGLKSSKYGEVHLGRDWNPAYVNLYLFDPTYNLGVGNLVHYSNLLNQGLVPNYYWNSNTITYYTPSNMGGFSGIFQVSVRGDGTGCNGNVVCTTTIGTYVGGRLAYEAGPLTISAALAQTGISSNTRATSPTGKWTQANVGMAYDFGIAKVLLSLNTDKFINLRETRGSIAAQIPIGGDYAWISYEGSRVDSSAQAAGVYGAQGGGMGFVHNLSKRTAVYASLAYLKNRGKGTLSVEDVGSYSTNTPPGGVTTGCEIGLRHTF</sequence>
<evidence type="ECO:0000256" key="8">
    <source>
        <dbReference type="ARBA" id="ARBA00023114"/>
    </source>
</evidence>
<dbReference type="GO" id="GO:0009279">
    <property type="term" value="C:cell outer membrane"/>
    <property type="evidence" value="ECO:0007669"/>
    <property type="project" value="UniProtKB-SubCell"/>
</dbReference>
<keyword evidence="3" id="KW-0813">Transport</keyword>
<evidence type="ECO:0000256" key="2">
    <source>
        <dbReference type="ARBA" id="ARBA00011233"/>
    </source>
</evidence>
<dbReference type="CDD" id="cd00342">
    <property type="entry name" value="gram_neg_porins"/>
    <property type="match status" value="1"/>
</dbReference>